<organism evidence="2 3">
    <name type="scientific">Streptomyces triticagri</name>
    <dbReference type="NCBI Taxonomy" id="2293568"/>
    <lineage>
        <taxon>Bacteria</taxon>
        <taxon>Bacillati</taxon>
        <taxon>Actinomycetota</taxon>
        <taxon>Actinomycetes</taxon>
        <taxon>Kitasatosporales</taxon>
        <taxon>Streptomycetaceae</taxon>
        <taxon>Streptomyces</taxon>
    </lineage>
</organism>
<feature type="compositionally biased region" description="Polar residues" evidence="1">
    <location>
        <begin position="9"/>
        <end position="18"/>
    </location>
</feature>
<sequence>MAANREADAQQTDTQHTGTGADEAAAWRERLGWTHGLTADDPAARTTALTRLTESRHHIEEALEELNGMWRRKSPPGSTRHYRETELTRASVNYAEARSRSLPEGLWDRPPGTDITTWPGLPYALRFLEWEAKHPQEWTRLAKAWGTKERLLRDLAAAHHDETVTARLTDLVERIVARPYRCKDLEYVRIARAVDSDELRRRLAAATESEHSWARQHGAYVLWMLDHPSVPNTRHSWRTWLAQE</sequence>
<gene>
    <name evidence="2" type="ORF">DY218_05800</name>
</gene>
<evidence type="ECO:0000313" key="2">
    <source>
        <dbReference type="EMBL" id="RFU87766.1"/>
    </source>
</evidence>
<protein>
    <submittedName>
        <fullName evidence="2">Uncharacterized protein</fullName>
    </submittedName>
</protein>
<evidence type="ECO:0000313" key="3">
    <source>
        <dbReference type="Proteomes" id="UP000263094"/>
    </source>
</evidence>
<proteinExistence type="predicted"/>
<keyword evidence="3" id="KW-1185">Reference proteome</keyword>
<comment type="caution">
    <text evidence="2">The sequence shown here is derived from an EMBL/GenBank/DDBJ whole genome shotgun (WGS) entry which is preliminary data.</text>
</comment>
<dbReference type="Proteomes" id="UP000263094">
    <property type="component" value="Unassembled WGS sequence"/>
</dbReference>
<dbReference type="RefSeq" id="WP_128554813.1">
    <property type="nucleotide sequence ID" value="NZ_QUAK01000025.1"/>
</dbReference>
<evidence type="ECO:0000256" key="1">
    <source>
        <dbReference type="SAM" id="MobiDB-lite"/>
    </source>
</evidence>
<accession>A0A372MA19</accession>
<dbReference type="AlphaFoldDB" id="A0A372MA19"/>
<reference evidence="2 3" key="1">
    <citation type="submission" date="2018-08" db="EMBL/GenBank/DDBJ databases">
        <title>Isolation, diversity and antifungal activity of Actinobacteria from wheat.</title>
        <authorList>
            <person name="Han C."/>
        </authorList>
    </citation>
    <scope>NUCLEOTIDE SEQUENCE [LARGE SCALE GENOMIC DNA]</scope>
    <source>
        <strain evidence="2 3">NEAU-YY421</strain>
    </source>
</reference>
<name>A0A372MA19_9ACTN</name>
<feature type="region of interest" description="Disordered" evidence="1">
    <location>
        <begin position="1"/>
        <end position="29"/>
    </location>
</feature>
<dbReference type="EMBL" id="QUAK01000025">
    <property type="protein sequence ID" value="RFU87766.1"/>
    <property type="molecule type" value="Genomic_DNA"/>
</dbReference>
<dbReference type="OrthoDB" id="3830751at2"/>